<reference evidence="1 2" key="1">
    <citation type="submission" date="2015-12" db="EMBL/GenBank/DDBJ databases">
        <title>Genome sequence of Aneurinibacillus soli.</title>
        <authorList>
            <person name="Lee J.S."/>
            <person name="Lee K.C."/>
            <person name="Kim K.K."/>
            <person name="Lee B.W."/>
        </authorList>
    </citation>
    <scope>NUCLEOTIDE SEQUENCE [LARGE SCALE GENOMIC DNA]</scope>
    <source>
        <strain evidence="1 2">CB4</strain>
    </source>
</reference>
<name>A0A0U5BHE1_9BACL</name>
<dbReference type="InterPro" id="IPR019657">
    <property type="entry name" value="ComFB"/>
</dbReference>
<dbReference type="Proteomes" id="UP000217696">
    <property type="component" value="Chromosome"/>
</dbReference>
<dbReference type="Pfam" id="PF10719">
    <property type="entry name" value="ComFB"/>
    <property type="match status" value="1"/>
</dbReference>
<accession>A0A0U5BHE1</accession>
<keyword evidence="2" id="KW-1185">Reference proteome</keyword>
<organism evidence="1 2">
    <name type="scientific">Aneurinibacillus soli</name>
    <dbReference type="NCBI Taxonomy" id="1500254"/>
    <lineage>
        <taxon>Bacteria</taxon>
        <taxon>Bacillati</taxon>
        <taxon>Bacillota</taxon>
        <taxon>Bacilli</taxon>
        <taxon>Bacillales</taxon>
        <taxon>Paenibacillaceae</taxon>
        <taxon>Aneurinibacillus group</taxon>
        <taxon>Aneurinibacillus</taxon>
    </lineage>
</organism>
<dbReference type="KEGG" id="asoc:CB4_03940"/>
<dbReference type="OrthoDB" id="5616024at2"/>
<gene>
    <name evidence="1" type="ORF">CB4_03940</name>
</gene>
<protein>
    <submittedName>
        <fullName evidence="1">Late competence development protein ComFB</fullName>
    </submittedName>
</protein>
<evidence type="ECO:0000313" key="2">
    <source>
        <dbReference type="Proteomes" id="UP000217696"/>
    </source>
</evidence>
<dbReference type="EMBL" id="AP017312">
    <property type="protein sequence ID" value="BAU29703.1"/>
    <property type="molecule type" value="Genomic_DNA"/>
</dbReference>
<sequence length="94" mass="10671">MKVVNVMEELVLQTLEEQWGHIEMPCKCDICKRDVYALTLNSLPPRYASKELGLAFIKAEFFNKQSLTNILCEITRATTLVAKHPSPHNIPRGS</sequence>
<evidence type="ECO:0000313" key="1">
    <source>
        <dbReference type="EMBL" id="BAU29703.1"/>
    </source>
</evidence>
<dbReference type="RefSeq" id="WP_096467358.1">
    <property type="nucleotide sequence ID" value="NZ_AP017312.1"/>
</dbReference>
<dbReference type="AlphaFoldDB" id="A0A0U5BHE1"/>
<proteinExistence type="predicted"/>